<feature type="transmembrane region" description="Helical" evidence="6">
    <location>
        <begin position="76"/>
        <end position="94"/>
    </location>
</feature>
<protein>
    <submittedName>
        <fullName evidence="9">Probable O-glycosylation ligase, exosortase A-associated</fullName>
    </submittedName>
</protein>
<dbReference type="Pfam" id="PF19358">
    <property type="entry name" value="DUF5935"/>
    <property type="match status" value="1"/>
</dbReference>
<dbReference type="OrthoDB" id="9772644at2"/>
<evidence type="ECO:0000313" key="9">
    <source>
        <dbReference type="EMBL" id="SEO98141.1"/>
    </source>
</evidence>
<feature type="transmembrane region" description="Helical" evidence="6">
    <location>
        <begin position="7"/>
        <end position="31"/>
    </location>
</feature>
<evidence type="ECO:0000313" key="10">
    <source>
        <dbReference type="Proteomes" id="UP000199657"/>
    </source>
</evidence>
<dbReference type="EMBL" id="FOEG01000005">
    <property type="protein sequence ID" value="SEO98141.1"/>
    <property type="molecule type" value="Genomic_DNA"/>
</dbReference>
<dbReference type="AlphaFoldDB" id="A0A1H8U4P1"/>
<evidence type="ECO:0000256" key="2">
    <source>
        <dbReference type="ARBA" id="ARBA00022692"/>
    </source>
</evidence>
<keyword evidence="9" id="KW-0436">Ligase</keyword>
<sequence length="461" mass="51840">MRDIFFFIIIFGSIPLILYRPWFGIIMWYWVGLMNPHRLAWNFLQTMPVAMGVGIATLAALVITRDRRAPPLTRETVVLALFTLHFTITTYFAWLPSDAFSLWEQRIKIVLMTFVTMMLIWGKQRTMAMMAIITLSIAYYGMKGGIHSLSNGFGGMVIGPQGTFIGGNTDIGLAMVMTLPLVLVLARQVHRGEFELPFKLALYDKWHHVIGLGLYGVFWLQIASIIGTHSRGAWVGLAIIFPLLFLGMKRKLTMVTIAFLMIGVVGVAAPDRMINQYESLVNYDEDASAQGRFEAWEVSWNIAVENPLMGTGFGTQRLDPQLWQSYSNEPDPQGSSRAAHSIYFQVLGELGFVGLFLWLSFILFSIFTMLRLRRQGRLRPETYWISEWATALLLGLIGYLISGAFLSLGYFDLFFAMGAAAVIMRRELDDIQAARAKAAVPQQVTVPHRRRPTDTAPSGTA</sequence>
<accession>A0A1H8U4P1</accession>
<dbReference type="GO" id="GO:0016874">
    <property type="term" value="F:ligase activity"/>
    <property type="evidence" value="ECO:0007669"/>
    <property type="project" value="UniProtKB-KW"/>
</dbReference>
<dbReference type="Proteomes" id="UP000199657">
    <property type="component" value="Unassembled WGS sequence"/>
</dbReference>
<organism evidence="9 10">
    <name type="scientific">Aquisalimonas asiatica</name>
    <dbReference type="NCBI Taxonomy" id="406100"/>
    <lineage>
        <taxon>Bacteria</taxon>
        <taxon>Pseudomonadati</taxon>
        <taxon>Pseudomonadota</taxon>
        <taxon>Gammaproteobacteria</taxon>
        <taxon>Chromatiales</taxon>
        <taxon>Ectothiorhodospiraceae</taxon>
        <taxon>Aquisalimonas</taxon>
    </lineage>
</organism>
<keyword evidence="10" id="KW-1185">Reference proteome</keyword>
<dbReference type="InterPro" id="IPR045979">
    <property type="entry name" value="DUF5935"/>
</dbReference>
<feature type="transmembrane region" description="Helical" evidence="6">
    <location>
        <begin position="232"/>
        <end position="248"/>
    </location>
</feature>
<feature type="domain" description="O-antigen ligase-related" evidence="7">
    <location>
        <begin position="217"/>
        <end position="359"/>
    </location>
</feature>
<dbReference type="Pfam" id="PF04932">
    <property type="entry name" value="Wzy_C"/>
    <property type="match status" value="1"/>
</dbReference>
<dbReference type="PANTHER" id="PTHR37422">
    <property type="entry name" value="TEICHURONIC ACID BIOSYNTHESIS PROTEIN TUAE"/>
    <property type="match status" value="1"/>
</dbReference>
<feature type="transmembrane region" description="Helical" evidence="6">
    <location>
        <begin position="382"/>
        <end position="401"/>
    </location>
</feature>
<feature type="transmembrane region" description="Helical" evidence="6">
    <location>
        <begin position="127"/>
        <end position="142"/>
    </location>
</feature>
<feature type="domain" description="DUF5935" evidence="8">
    <location>
        <begin position="1"/>
        <end position="187"/>
    </location>
</feature>
<evidence type="ECO:0000256" key="6">
    <source>
        <dbReference type="SAM" id="Phobius"/>
    </source>
</evidence>
<dbReference type="RefSeq" id="WP_091644535.1">
    <property type="nucleotide sequence ID" value="NZ_FOEG01000005.1"/>
</dbReference>
<dbReference type="STRING" id="406100.SAMN04488052_105177"/>
<keyword evidence="3 6" id="KW-1133">Transmembrane helix</keyword>
<dbReference type="NCBIfam" id="TIGR03097">
    <property type="entry name" value="PEP_O_lig_1"/>
    <property type="match status" value="1"/>
</dbReference>
<evidence type="ECO:0000256" key="1">
    <source>
        <dbReference type="ARBA" id="ARBA00004141"/>
    </source>
</evidence>
<evidence type="ECO:0000259" key="8">
    <source>
        <dbReference type="Pfam" id="PF19358"/>
    </source>
</evidence>
<proteinExistence type="predicted"/>
<dbReference type="GO" id="GO:0016020">
    <property type="term" value="C:membrane"/>
    <property type="evidence" value="ECO:0007669"/>
    <property type="project" value="UniProtKB-SubCell"/>
</dbReference>
<keyword evidence="2 6" id="KW-0812">Transmembrane</keyword>
<feature type="transmembrane region" description="Helical" evidence="6">
    <location>
        <begin position="255"/>
        <end position="274"/>
    </location>
</feature>
<dbReference type="InterPro" id="IPR007016">
    <property type="entry name" value="O-antigen_ligase-rel_domated"/>
</dbReference>
<keyword evidence="4 6" id="KW-0472">Membrane</keyword>
<feature type="transmembrane region" description="Helical" evidence="6">
    <location>
        <begin position="162"/>
        <end position="185"/>
    </location>
</feature>
<comment type="subcellular location">
    <subcellularLocation>
        <location evidence="1">Membrane</location>
        <topology evidence="1">Multi-pass membrane protein</topology>
    </subcellularLocation>
</comment>
<dbReference type="InterPro" id="IPR017528">
    <property type="entry name" value="CHP03097O-antigen_lig-rel"/>
</dbReference>
<feature type="region of interest" description="Disordered" evidence="5">
    <location>
        <begin position="442"/>
        <end position="461"/>
    </location>
</feature>
<feature type="transmembrane region" description="Helical" evidence="6">
    <location>
        <begin position="350"/>
        <end position="370"/>
    </location>
</feature>
<feature type="transmembrane region" description="Helical" evidence="6">
    <location>
        <begin position="106"/>
        <end position="122"/>
    </location>
</feature>
<feature type="transmembrane region" description="Helical" evidence="6">
    <location>
        <begin position="206"/>
        <end position="226"/>
    </location>
</feature>
<dbReference type="InterPro" id="IPR051533">
    <property type="entry name" value="WaaL-like"/>
</dbReference>
<evidence type="ECO:0000256" key="5">
    <source>
        <dbReference type="SAM" id="MobiDB-lite"/>
    </source>
</evidence>
<dbReference type="PANTHER" id="PTHR37422:SF23">
    <property type="entry name" value="TEICHURONIC ACID BIOSYNTHESIS PROTEIN TUAE"/>
    <property type="match status" value="1"/>
</dbReference>
<reference evidence="9 10" key="1">
    <citation type="submission" date="2016-10" db="EMBL/GenBank/DDBJ databases">
        <authorList>
            <person name="de Groot N.N."/>
        </authorList>
    </citation>
    <scope>NUCLEOTIDE SEQUENCE [LARGE SCALE GENOMIC DNA]</scope>
    <source>
        <strain evidence="9 10">CGMCC 1.6291</strain>
    </source>
</reference>
<gene>
    <name evidence="9" type="ORF">SAMN04488052_105177</name>
</gene>
<evidence type="ECO:0000256" key="3">
    <source>
        <dbReference type="ARBA" id="ARBA00022989"/>
    </source>
</evidence>
<evidence type="ECO:0000259" key="7">
    <source>
        <dbReference type="Pfam" id="PF04932"/>
    </source>
</evidence>
<feature type="transmembrane region" description="Helical" evidence="6">
    <location>
        <begin position="43"/>
        <end position="64"/>
    </location>
</feature>
<name>A0A1H8U4P1_9GAMM</name>
<evidence type="ECO:0000256" key="4">
    <source>
        <dbReference type="ARBA" id="ARBA00023136"/>
    </source>
</evidence>